<feature type="transmembrane region" description="Helical" evidence="6">
    <location>
        <begin position="193"/>
        <end position="213"/>
    </location>
</feature>
<evidence type="ECO:0000256" key="3">
    <source>
        <dbReference type="ARBA" id="ARBA00022692"/>
    </source>
</evidence>
<dbReference type="GO" id="GO:0005886">
    <property type="term" value="C:plasma membrane"/>
    <property type="evidence" value="ECO:0007669"/>
    <property type="project" value="UniProtKB-SubCell"/>
</dbReference>
<dbReference type="EMBL" id="VSSQ01006635">
    <property type="protein sequence ID" value="MPM33357.1"/>
    <property type="molecule type" value="Genomic_DNA"/>
</dbReference>
<keyword evidence="5 6" id="KW-0472">Membrane</keyword>
<proteinExistence type="predicted"/>
<reference evidence="7" key="1">
    <citation type="submission" date="2019-08" db="EMBL/GenBank/DDBJ databases">
        <authorList>
            <person name="Kucharzyk K."/>
            <person name="Murdoch R.W."/>
            <person name="Higgins S."/>
            <person name="Loffler F."/>
        </authorList>
    </citation>
    <scope>NUCLEOTIDE SEQUENCE</scope>
</reference>
<organism evidence="7">
    <name type="scientific">bioreactor metagenome</name>
    <dbReference type="NCBI Taxonomy" id="1076179"/>
    <lineage>
        <taxon>unclassified sequences</taxon>
        <taxon>metagenomes</taxon>
        <taxon>ecological metagenomes</taxon>
    </lineage>
</organism>
<keyword evidence="3 6" id="KW-0812">Transmembrane</keyword>
<evidence type="ECO:0000256" key="4">
    <source>
        <dbReference type="ARBA" id="ARBA00022989"/>
    </source>
</evidence>
<protein>
    <submittedName>
        <fullName evidence="7">Uncharacterized protein</fullName>
    </submittedName>
</protein>
<feature type="transmembrane region" description="Helical" evidence="6">
    <location>
        <begin position="79"/>
        <end position="98"/>
    </location>
</feature>
<evidence type="ECO:0000313" key="7">
    <source>
        <dbReference type="EMBL" id="MPM33357.1"/>
    </source>
</evidence>
<feature type="transmembrane region" description="Helical" evidence="6">
    <location>
        <begin position="305"/>
        <end position="326"/>
    </location>
</feature>
<evidence type="ECO:0000256" key="1">
    <source>
        <dbReference type="ARBA" id="ARBA00004651"/>
    </source>
</evidence>
<name>A0A644YYB3_9ZZZZ</name>
<accession>A0A644YYB3</accession>
<dbReference type="NCBIfam" id="TIGR00765">
    <property type="entry name" value="yihY_not_rbn"/>
    <property type="match status" value="1"/>
</dbReference>
<dbReference type="AlphaFoldDB" id="A0A644YYB3"/>
<dbReference type="PANTHER" id="PTHR30213">
    <property type="entry name" value="INNER MEMBRANE PROTEIN YHJD"/>
    <property type="match status" value="1"/>
</dbReference>
<feature type="transmembrane region" description="Helical" evidence="6">
    <location>
        <begin position="234"/>
        <end position="258"/>
    </location>
</feature>
<keyword evidence="2" id="KW-1003">Cell membrane</keyword>
<comment type="subcellular location">
    <subcellularLocation>
        <location evidence="1">Cell membrane</location>
        <topology evidence="1">Multi-pass membrane protein</topology>
    </subcellularLocation>
</comment>
<dbReference type="Pfam" id="PF03631">
    <property type="entry name" value="Virul_fac_BrkB"/>
    <property type="match status" value="1"/>
</dbReference>
<gene>
    <name evidence="7" type="ORF">SDC9_79930</name>
</gene>
<dbReference type="InterPro" id="IPR017039">
    <property type="entry name" value="Virul_fac_BrkB"/>
</dbReference>
<dbReference type="PANTHER" id="PTHR30213:SF0">
    <property type="entry name" value="UPF0761 MEMBRANE PROTEIN YIHY"/>
    <property type="match status" value="1"/>
</dbReference>
<feature type="transmembrane region" description="Helical" evidence="6">
    <location>
        <begin position="338"/>
        <end position="368"/>
    </location>
</feature>
<sequence length="515" mass="58407">MMKRKKKVSKQEEEDKPGLLERIRLKIKEWVHFLSYDIWRLNPENFSNKKNVSHNILKVIMLTVRGVQEQNLGASSRSLTYRTILSLVPMLAVLFAIARGFGFEKILESQIFDFFSNSDTEITAALPESKMATDTLIDVSESIGVNQEINIVSTVQKPDSLDVDSSITETTSFTIETIIKLVNNSLEHAKGGVFAGIGVILLLYTVILLFSDIENSFNRIWGVKKGRSIQRRAVDYFALILLLPIFAVLNYSLTALIQASTGPFDKFSYILDPVVTQVLNFLPFLVMIITLTLLYRFMPNTKVKWASALIGGIVGGVAIQLFQMIYLNGQLWIAKYNAIYGAFAAIPLLLLWVQMSWFIVLIGAELSYSAQNVRKFSFDRETKNISRRFRDFFTIMIASVIVRRFAEGETPLTADQISMKCKIPIKLTNDIIDELHKLQVILPTPTPDDDRVMAYQPALDINLLTVNDLIEQIDKEGSEDFLIDVEGDFARHWNALMNTRMSVYESPSDIMLKDL</sequence>
<comment type="caution">
    <text evidence="7">The sequence shown here is derived from an EMBL/GenBank/DDBJ whole genome shotgun (WGS) entry which is preliminary data.</text>
</comment>
<feature type="transmembrane region" description="Helical" evidence="6">
    <location>
        <begin position="278"/>
        <end position="298"/>
    </location>
</feature>
<evidence type="ECO:0000256" key="5">
    <source>
        <dbReference type="ARBA" id="ARBA00023136"/>
    </source>
</evidence>
<evidence type="ECO:0000256" key="2">
    <source>
        <dbReference type="ARBA" id="ARBA00022475"/>
    </source>
</evidence>
<keyword evidence="4 6" id="KW-1133">Transmembrane helix</keyword>
<evidence type="ECO:0000256" key="6">
    <source>
        <dbReference type="SAM" id="Phobius"/>
    </source>
</evidence>